<proteinExistence type="predicted"/>
<gene>
    <name evidence="2" type="ORF">D9756_006388</name>
</gene>
<name>A0A8H5G2I2_9AGAR</name>
<feature type="region of interest" description="Disordered" evidence="1">
    <location>
        <begin position="194"/>
        <end position="282"/>
    </location>
</feature>
<evidence type="ECO:0000256" key="1">
    <source>
        <dbReference type="SAM" id="MobiDB-lite"/>
    </source>
</evidence>
<dbReference type="AlphaFoldDB" id="A0A8H5G2I2"/>
<keyword evidence="3" id="KW-1185">Reference proteome</keyword>
<comment type="caution">
    <text evidence="2">The sequence shown here is derived from an EMBL/GenBank/DDBJ whole genome shotgun (WGS) entry which is preliminary data.</text>
</comment>
<organism evidence="2 3">
    <name type="scientific">Leucocoprinus leucothites</name>
    <dbReference type="NCBI Taxonomy" id="201217"/>
    <lineage>
        <taxon>Eukaryota</taxon>
        <taxon>Fungi</taxon>
        <taxon>Dikarya</taxon>
        <taxon>Basidiomycota</taxon>
        <taxon>Agaricomycotina</taxon>
        <taxon>Agaricomycetes</taxon>
        <taxon>Agaricomycetidae</taxon>
        <taxon>Agaricales</taxon>
        <taxon>Agaricineae</taxon>
        <taxon>Agaricaceae</taxon>
        <taxon>Leucocoprinus</taxon>
    </lineage>
</organism>
<sequence length="282" mass="31023">MVYRVPTSHFVPSPVDQTQTQQTPPVVPWRGPIIVSGIRSSDRAGSQDIRVAALEIDGDSRVRSWPLQFFARVLHERRVLREVLSYVQQYAVPMCTFVADRHIRDSGHSSANELMFRNLSRVLFENETVAIAPWGTPALLGAGMIIYPAQNSSSLLVGALFFDRPFPDFLGLNSPVVPLGPAIPAVPPMHSQPPYPQGMIPTSPYRQPTGQSVSPHRSNPNSPVDPAAHPTHRQDQYQQYMMSYGPVGTSTSPSGSTSQWTSEMHYTGGGGYTTQQNPGQYP</sequence>
<dbReference type="Proteomes" id="UP000559027">
    <property type="component" value="Unassembled WGS sequence"/>
</dbReference>
<protein>
    <submittedName>
        <fullName evidence="2">Uncharacterized protein</fullName>
    </submittedName>
</protein>
<feature type="compositionally biased region" description="Polar residues" evidence="1">
    <location>
        <begin position="204"/>
        <end position="222"/>
    </location>
</feature>
<reference evidence="2 3" key="1">
    <citation type="journal article" date="2020" name="ISME J.">
        <title>Uncovering the hidden diversity of litter-decomposition mechanisms in mushroom-forming fungi.</title>
        <authorList>
            <person name="Floudas D."/>
            <person name="Bentzer J."/>
            <person name="Ahren D."/>
            <person name="Johansson T."/>
            <person name="Persson P."/>
            <person name="Tunlid A."/>
        </authorList>
    </citation>
    <scope>NUCLEOTIDE SEQUENCE [LARGE SCALE GENOMIC DNA]</scope>
    <source>
        <strain evidence="2 3">CBS 146.42</strain>
    </source>
</reference>
<accession>A0A8H5G2I2</accession>
<dbReference type="OrthoDB" id="3244905at2759"/>
<evidence type="ECO:0000313" key="3">
    <source>
        <dbReference type="Proteomes" id="UP000559027"/>
    </source>
</evidence>
<feature type="compositionally biased region" description="Low complexity" evidence="1">
    <location>
        <begin position="243"/>
        <end position="262"/>
    </location>
</feature>
<feature type="compositionally biased region" description="Low complexity" evidence="1">
    <location>
        <begin position="273"/>
        <end position="282"/>
    </location>
</feature>
<dbReference type="EMBL" id="JAACJO010000006">
    <property type="protein sequence ID" value="KAF5357184.1"/>
    <property type="molecule type" value="Genomic_DNA"/>
</dbReference>
<evidence type="ECO:0000313" key="2">
    <source>
        <dbReference type="EMBL" id="KAF5357184.1"/>
    </source>
</evidence>